<dbReference type="Pfam" id="PF01177">
    <property type="entry name" value="Asp_Glu_race"/>
    <property type="match status" value="1"/>
</dbReference>
<organism evidence="2 3">
    <name type="scientific">Micromonospora eburnea</name>
    <dbReference type="NCBI Taxonomy" id="227316"/>
    <lineage>
        <taxon>Bacteria</taxon>
        <taxon>Bacillati</taxon>
        <taxon>Actinomycetota</taxon>
        <taxon>Actinomycetes</taxon>
        <taxon>Micromonosporales</taxon>
        <taxon>Micromonosporaceae</taxon>
        <taxon>Micromonospora</taxon>
    </lineage>
</organism>
<keyword evidence="1" id="KW-0413">Isomerase</keyword>
<dbReference type="InterPro" id="IPR015942">
    <property type="entry name" value="Asp/Glu/hydantoin_racemase"/>
</dbReference>
<gene>
    <name evidence="2" type="ORF">GA0070604_3800</name>
</gene>
<dbReference type="PANTHER" id="PTHR21198:SF3">
    <property type="entry name" value="GLUTAMATE RACEMASE"/>
    <property type="match status" value="1"/>
</dbReference>
<dbReference type="InterPro" id="IPR001920">
    <property type="entry name" value="Asp/Glu_race"/>
</dbReference>
<dbReference type="InterPro" id="IPR018187">
    <property type="entry name" value="Asp/Glu_racemase_AS_1"/>
</dbReference>
<evidence type="ECO:0000313" key="3">
    <source>
        <dbReference type="Proteomes" id="UP000199696"/>
    </source>
</evidence>
<proteinExistence type="predicted"/>
<dbReference type="EMBL" id="FMHY01000002">
    <property type="protein sequence ID" value="SCL58298.1"/>
    <property type="molecule type" value="Genomic_DNA"/>
</dbReference>
<dbReference type="SUPFAM" id="SSF53681">
    <property type="entry name" value="Aspartate/glutamate racemase"/>
    <property type="match status" value="2"/>
</dbReference>
<name>A0A1C6UWC8_9ACTN</name>
<reference evidence="3" key="1">
    <citation type="submission" date="2016-06" db="EMBL/GenBank/DDBJ databases">
        <authorList>
            <person name="Varghese N."/>
            <person name="Submissions Spin"/>
        </authorList>
    </citation>
    <scope>NUCLEOTIDE SEQUENCE [LARGE SCALE GENOMIC DNA]</scope>
    <source>
        <strain evidence="3">DSM 44814</strain>
    </source>
</reference>
<protein>
    <submittedName>
        <fullName evidence="2">Glutamate racemase</fullName>
    </submittedName>
</protein>
<sequence>MTAEHTPDDGSFMGRTVGVFDAGIGGLPIARAVTRSLPGVAISYLADSGRRPYGPQPGATVARYVRQAERFFADQGVDVWVIACNTASVVAPATDERLVPCVDMVEAVGRVLPPATAGRVALLGTLGTIVSGAIPRAYPDHDWVPMPTEALLRHAEEGDASSPAVADLLRQLRHELGRSGATHAVLACTDYTCILPAMIDALPGIALLDPLDGAVQAVCDIVRSVTTDATPTAAPESPGHELSVTGHHPVDIPALARETYGLEFTTTATVNIDLTES</sequence>
<dbReference type="GO" id="GO:0047661">
    <property type="term" value="F:amino-acid racemase activity"/>
    <property type="evidence" value="ECO:0007669"/>
    <property type="project" value="InterPro"/>
</dbReference>
<accession>A0A1C6UWC8</accession>
<dbReference type="AlphaFoldDB" id="A0A1C6UWC8"/>
<evidence type="ECO:0000256" key="1">
    <source>
        <dbReference type="ARBA" id="ARBA00023235"/>
    </source>
</evidence>
<dbReference type="STRING" id="227316.GA0070604_3800"/>
<dbReference type="PANTHER" id="PTHR21198">
    <property type="entry name" value="GLUTAMATE RACEMASE"/>
    <property type="match status" value="1"/>
</dbReference>
<dbReference type="Proteomes" id="UP000199696">
    <property type="component" value="Unassembled WGS sequence"/>
</dbReference>
<dbReference type="PROSITE" id="PS00923">
    <property type="entry name" value="ASP_GLU_RACEMASE_1"/>
    <property type="match status" value="1"/>
</dbReference>
<dbReference type="Gene3D" id="3.40.50.1860">
    <property type="match status" value="2"/>
</dbReference>
<keyword evidence="3" id="KW-1185">Reference proteome</keyword>
<evidence type="ECO:0000313" key="2">
    <source>
        <dbReference type="EMBL" id="SCL58298.1"/>
    </source>
</evidence>